<proteinExistence type="predicted"/>
<evidence type="ECO:0000313" key="2">
    <source>
        <dbReference type="Proteomes" id="UP000472372"/>
    </source>
</evidence>
<dbReference type="EMBL" id="HG992979">
    <property type="protein sequence ID" value="CAE7022344.1"/>
    <property type="molecule type" value="Genomic_DNA"/>
</dbReference>
<protein>
    <submittedName>
        <fullName evidence="1">Uncharacterized protein</fullName>
    </submittedName>
</protein>
<name>A0A6S6VWJ1_9PLEO</name>
<dbReference type="Proteomes" id="UP000472372">
    <property type="component" value="Chromosome 3"/>
</dbReference>
<sequence>MATAYGLDDIFGDMPFDHFLVDKWDPESPLNQEAQERTLMKTWISLGRNGRSTYIQRCREDWLIPVPDYIPTDLAAFEKRKTVEPSKWSNAGAIWIRTWYGNEAEERDRPTEETVTRASADAAYARLWQKALWPPGMHGFDDIMFGPYIFDDNAAAYGVLARDADDEVELMDEIPPFILSALMRCPDAMEGGGGDYAADDEELAWSQSLLVVVADREACEDGWVLLIATNDRGQALHMRVRCKASLVGENVTFWKDGGEPLDIGNRRENLMDYLDPNQSGDGWDDG</sequence>
<organism evidence="1 2">
    <name type="scientific">Pyrenophora teres f. teres</name>
    <dbReference type="NCBI Taxonomy" id="97479"/>
    <lineage>
        <taxon>Eukaryota</taxon>
        <taxon>Fungi</taxon>
        <taxon>Dikarya</taxon>
        <taxon>Ascomycota</taxon>
        <taxon>Pezizomycotina</taxon>
        <taxon>Dothideomycetes</taxon>
        <taxon>Pleosporomycetidae</taxon>
        <taxon>Pleosporales</taxon>
        <taxon>Pleosporineae</taxon>
        <taxon>Pleosporaceae</taxon>
        <taxon>Pyrenophora</taxon>
    </lineage>
</organism>
<accession>A0A6S6VWJ1</accession>
<evidence type="ECO:0000313" key="1">
    <source>
        <dbReference type="EMBL" id="CAE7022344.1"/>
    </source>
</evidence>
<gene>
    <name evidence="1" type="ORF">PTTW11_03415</name>
</gene>
<dbReference type="AlphaFoldDB" id="A0A6S6VWJ1"/>
<reference evidence="1" key="1">
    <citation type="submission" date="2021-02" db="EMBL/GenBank/DDBJ databases">
        <authorList>
            <person name="Syme A R."/>
            <person name="Syme A R."/>
            <person name="Moolhuijzen P."/>
        </authorList>
    </citation>
    <scope>NUCLEOTIDE SEQUENCE</scope>
    <source>
        <strain evidence="1">W1-1</strain>
    </source>
</reference>